<dbReference type="Pfam" id="PF17039">
    <property type="entry name" value="Glyco_tran_10_N"/>
    <property type="match status" value="1"/>
</dbReference>
<evidence type="ECO:0000256" key="8">
    <source>
        <dbReference type="ARBA" id="ARBA00022989"/>
    </source>
</evidence>
<comment type="pathway">
    <text evidence="2">Protein modification; protein glycosylation.</text>
</comment>
<keyword evidence="7" id="KW-0735">Signal-anchor</keyword>
<name>A0ABP0V9W2_9BRYO</name>
<evidence type="ECO:0000256" key="10">
    <source>
        <dbReference type="ARBA" id="ARBA00023136"/>
    </source>
</evidence>
<evidence type="ECO:0000256" key="5">
    <source>
        <dbReference type="ARBA" id="ARBA00022679"/>
    </source>
</evidence>
<keyword evidence="16" id="KW-1185">Reference proteome</keyword>
<keyword evidence="11" id="KW-0325">Glycoprotein</keyword>
<comment type="subcellular location">
    <subcellularLocation>
        <location evidence="1">Golgi apparatus membrane</location>
        <topology evidence="1">Single-pass type II membrane protein</topology>
    </subcellularLocation>
    <subcellularLocation>
        <location evidence="12">Golgi apparatus</location>
        <location evidence="12">Golgi stack membrane</location>
        <topology evidence="12">Single-pass type II membrane protein</topology>
    </subcellularLocation>
</comment>
<gene>
    <name evidence="15" type="ORF">CSSPJE1EN1_LOCUS25663</name>
</gene>
<evidence type="ECO:0000256" key="7">
    <source>
        <dbReference type="ARBA" id="ARBA00022968"/>
    </source>
</evidence>
<dbReference type="SUPFAM" id="SSF53756">
    <property type="entry name" value="UDP-Glycosyltransferase/glycogen phosphorylase"/>
    <property type="match status" value="1"/>
</dbReference>
<dbReference type="Gene3D" id="3.40.50.11660">
    <property type="entry name" value="Glycosyl transferase family 10, C-terminal domain"/>
    <property type="match status" value="1"/>
</dbReference>
<proteinExistence type="inferred from homology"/>
<dbReference type="Proteomes" id="UP001497444">
    <property type="component" value="Unassembled WGS sequence"/>
</dbReference>
<dbReference type="PANTHER" id="PTHR48438:SF1">
    <property type="entry name" value="ALPHA-(1,3)-FUCOSYLTRANSFERASE C-RELATED"/>
    <property type="match status" value="1"/>
</dbReference>
<organism evidence="15 16">
    <name type="scientific">Sphagnum jensenii</name>
    <dbReference type="NCBI Taxonomy" id="128206"/>
    <lineage>
        <taxon>Eukaryota</taxon>
        <taxon>Viridiplantae</taxon>
        <taxon>Streptophyta</taxon>
        <taxon>Embryophyta</taxon>
        <taxon>Bryophyta</taxon>
        <taxon>Sphagnophytina</taxon>
        <taxon>Sphagnopsida</taxon>
        <taxon>Sphagnales</taxon>
        <taxon>Sphagnaceae</taxon>
        <taxon>Sphagnum</taxon>
    </lineage>
</organism>
<dbReference type="Pfam" id="PF00852">
    <property type="entry name" value="Glyco_transf_10"/>
    <property type="match status" value="1"/>
</dbReference>
<evidence type="ECO:0000256" key="11">
    <source>
        <dbReference type="ARBA" id="ARBA00023180"/>
    </source>
</evidence>
<evidence type="ECO:0000259" key="13">
    <source>
        <dbReference type="Pfam" id="PF00852"/>
    </source>
</evidence>
<keyword evidence="9 12" id="KW-0333">Golgi apparatus</keyword>
<evidence type="ECO:0000313" key="16">
    <source>
        <dbReference type="Proteomes" id="UP001497444"/>
    </source>
</evidence>
<dbReference type="InterPro" id="IPR038577">
    <property type="entry name" value="GT10-like_C_sf"/>
</dbReference>
<dbReference type="InterPro" id="IPR031481">
    <property type="entry name" value="Glyco_tran_10_N"/>
</dbReference>
<keyword evidence="10" id="KW-0472">Membrane</keyword>
<evidence type="ECO:0000256" key="6">
    <source>
        <dbReference type="ARBA" id="ARBA00022692"/>
    </source>
</evidence>
<keyword evidence="5 12" id="KW-0808">Transferase</keyword>
<keyword evidence="6 12" id="KW-0812">Transmembrane</keyword>
<feature type="domain" description="Fucosyltransferase C-terminal" evidence="13">
    <location>
        <begin position="99"/>
        <end position="169"/>
    </location>
</feature>
<evidence type="ECO:0000256" key="4">
    <source>
        <dbReference type="ARBA" id="ARBA00022676"/>
    </source>
</evidence>
<sequence length="169" mass="19832">CIFTDNRESATRADAILFHWRDVNINKLPTNFRRNDQIWILYNWETPCYSKSLLPSNNNNIEFNWTTTYRLDSTLLGPTTTVEKRDSKHLNTNYQPNLSNKTKNVAWIVSHCNTLSRRESYVNEMQKYIAVDIFGKCGDNKCKTNSIDDCYADIAQQYKFYLAFENSIC</sequence>
<evidence type="ECO:0000259" key="14">
    <source>
        <dbReference type="Pfam" id="PF17039"/>
    </source>
</evidence>
<feature type="non-terminal residue" evidence="15">
    <location>
        <position position="169"/>
    </location>
</feature>
<keyword evidence="8" id="KW-1133">Transmembrane helix</keyword>
<reference evidence="15" key="1">
    <citation type="submission" date="2024-02" db="EMBL/GenBank/DDBJ databases">
        <authorList>
            <consortium name="ELIXIR-Norway"/>
            <consortium name="Elixir Norway"/>
        </authorList>
    </citation>
    <scope>NUCLEOTIDE SEQUENCE</scope>
</reference>
<feature type="non-terminal residue" evidence="15">
    <location>
        <position position="1"/>
    </location>
</feature>
<evidence type="ECO:0000256" key="3">
    <source>
        <dbReference type="ARBA" id="ARBA00008919"/>
    </source>
</evidence>
<evidence type="ECO:0000256" key="12">
    <source>
        <dbReference type="RuleBase" id="RU003832"/>
    </source>
</evidence>
<evidence type="ECO:0000256" key="9">
    <source>
        <dbReference type="ARBA" id="ARBA00023034"/>
    </source>
</evidence>
<dbReference type="EC" id="2.4.1.-" evidence="12"/>
<feature type="domain" description="Fucosyltransferase N-terminal" evidence="14">
    <location>
        <begin position="1"/>
        <end position="76"/>
    </location>
</feature>
<keyword evidence="4 12" id="KW-0328">Glycosyltransferase</keyword>
<dbReference type="InterPro" id="IPR001503">
    <property type="entry name" value="Glyco_trans_10"/>
</dbReference>
<accession>A0ABP0V9W2</accession>
<evidence type="ECO:0000256" key="2">
    <source>
        <dbReference type="ARBA" id="ARBA00004922"/>
    </source>
</evidence>
<evidence type="ECO:0000313" key="15">
    <source>
        <dbReference type="EMBL" id="CAK9250285.1"/>
    </source>
</evidence>
<protein>
    <recommendedName>
        <fullName evidence="12">Fucosyltransferase</fullName>
        <ecNumber evidence="12">2.4.1.-</ecNumber>
    </recommendedName>
</protein>
<comment type="caution">
    <text evidence="15">The sequence shown here is derived from an EMBL/GenBank/DDBJ whole genome shotgun (WGS) entry which is preliminary data.</text>
</comment>
<comment type="similarity">
    <text evidence="3 12">Belongs to the glycosyltransferase 10 family.</text>
</comment>
<evidence type="ECO:0000256" key="1">
    <source>
        <dbReference type="ARBA" id="ARBA00004323"/>
    </source>
</evidence>
<dbReference type="PANTHER" id="PTHR48438">
    <property type="entry name" value="ALPHA-(1,3)-FUCOSYLTRANSFERASE C-RELATED"/>
    <property type="match status" value="1"/>
</dbReference>
<dbReference type="InterPro" id="IPR055270">
    <property type="entry name" value="Glyco_tran_10_C"/>
</dbReference>
<dbReference type="EMBL" id="CAXAQS010000146">
    <property type="protein sequence ID" value="CAK9250285.1"/>
    <property type="molecule type" value="Genomic_DNA"/>
</dbReference>